<comment type="caution">
    <text evidence="11">The sequence shown here is derived from an EMBL/GenBank/DDBJ whole genome shotgun (WGS) entry which is preliminary data.</text>
</comment>
<evidence type="ECO:0000256" key="1">
    <source>
        <dbReference type="ARBA" id="ARBA00004651"/>
    </source>
</evidence>
<dbReference type="SUPFAM" id="SSF103473">
    <property type="entry name" value="MFS general substrate transporter"/>
    <property type="match status" value="1"/>
</dbReference>
<accession>A0ABQ3X890</accession>
<dbReference type="InterPro" id="IPR036259">
    <property type="entry name" value="MFS_trans_sf"/>
</dbReference>
<feature type="transmembrane region" description="Helical" evidence="9">
    <location>
        <begin position="76"/>
        <end position="96"/>
    </location>
</feature>
<evidence type="ECO:0000256" key="8">
    <source>
        <dbReference type="ARBA" id="ARBA00023136"/>
    </source>
</evidence>
<feature type="transmembrane region" description="Helical" evidence="9">
    <location>
        <begin position="360"/>
        <end position="380"/>
    </location>
</feature>
<evidence type="ECO:0000313" key="11">
    <source>
        <dbReference type="EMBL" id="GID54633.1"/>
    </source>
</evidence>
<evidence type="ECO:0000256" key="4">
    <source>
        <dbReference type="ARBA" id="ARBA00022475"/>
    </source>
</evidence>
<feature type="transmembrane region" description="Helical" evidence="9">
    <location>
        <begin position="298"/>
        <end position="319"/>
    </location>
</feature>
<gene>
    <name evidence="11" type="ORF">Aco03nite_030370</name>
</gene>
<feature type="transmembrane region" description="Helical" evidence="9">
    <location>
        <begin position="273"/>
        <end position="292"/>
    </location>
</feature>
<dbReference type="Pfam" id="PF07690">
    <property type="entry name" value="MFS_1"/>
    <property type="match status" value="2"/>
</dbReference>
<reference evidence="11 12" key="1">
    <citation type="submission" date="2021-01" db="EMBL/GenBank/DDBJ databases">
        <title>Whole genome shotgun sequence of Actinoplanes couchii NBRC 106145.</title>
        <authorList>
            <person name="Komaki H."/>
            <person name="Tamura T."/>
        </authorList>
    </citation>
    <scope>NUCLEOTIDE SEQUENCE [LARGE SCALE GENOMIC DNA]</scope>
    <source>
        <strain evidence="11 12">NBRC 106145</strain>
    </source>
</reference>
<dbReference type="InterPro" id="IPR020846">
    <property type="entry name" value="MFS_dom"/>
</dbReference>
<feature type="transmembrane region" description="Helical" evidence="9">
    <location>
        <begin position="135"/>
        <end position="159"/>
    </location>
</feature>
<sequence>MIRTVLRTPLYRGVTIALFLSGVGFSAPAPLMSLFLVDELGASLSTAGLFALTNLTAPLAGYLIGARSDRVGDRLGLFRLCAVLGCAGWVAIAFAGQLWVPVVVNTVVLCFAGAATSQLFAAVQDRPVPGIDGVIAILRIALVGGWVVGPVLGSLLAAWTDVRTMFLATAVCLLAQIVPLGRQRSTAVTHDVSAPSTAPGLRQMLPLIVFTTLSVLVYAGDTVKFAYLPVYMNRDLHLSSGLSGAIIGAQPLTEILVIPIAIAAARRFGAMRVLTASCVLAVAGTFCLAVGTTAATLFAGQILIGFLWGTFGGLGIIVAQRLLPSAIATASAVFISAEPVSAAVGGLAGGLGVNGLGLPGVFLIPTALAAVAALGLAWMTRRYPSPAPARPAALPAAR</sequence>
<organism evidence="11 12">
    <name type="scientific">Actinoplanes couchii</name>
    <dbReference type="NCBI Taxonomy" id="403638"/>
    <lineage>
        <taxon>Bacteria</taxon>
        <taxon>Bacillati</taxon>
        <taxon>Actinomycetota</taxon>
        <taxon>Actinomycetes</taxon>
        <taxon>Micromonosporales</taxon>
        <taxon>Micromonosporaceae</taxon>
        <taxon>Actinoplanes</taxon>
    </lineage>
</organism>
<dbReference type="PROSITE" id="PS50850">
    <property type="entry name" value="MFS"/>
    <property type="match status" value="1"/>
</dbReference>
<evidence type="ECO:0000256" key="7">
    <source>
        <dbReference type="ARBA" id="ARBA00022989"/>
    </source>
</evidence>
<keyword evidence="12" id="KW-1185">Reference proteome</keyword>
<keyword evidence="3" id="KW-0813">Transport</keyword>
<dbReference type="Proteomes" id="UP000612282">
    <property type="component" value="Unassembled WGS sequence"/>
</dbReference>
<dbReference type="InterPro" id="IPR011701">
    <property type="entry name" value="MFS"/>
</dbReference>
<keyword evidence="8 9" id="KW-0472">Membrane</keyword>
<keyword evidence="4" id="KW-1003">Cell membrane</keyword>
<evidence type="ECO:0000256" key="6">
    <source>
        <dbReference type="ARBA" id="ARBA00022692"/>
    </source>
</evidence>
<feature type="domain" description="Major facilitator superfamily (MFS) profile" evidence="10">
    <location>
        <begin position="207"/>
        <end position="398"/>
    </location>
</feature>
<evidence type="ECO:0000313" key="12">
    <source>
        <dbReference type="Proteomes" id="UP000612282"/>
    </source>
</evidence>
<evidence type="ECO:0000256" key="5">
    <source>
        <dbReference type="ARBA" id="ARBA00022597"/>
    </source>
</evidence>
<keyword evidence="5" id="KW-0762">Sugar transport</keyword>
<evidence type="ECO:0000259" key="10">
    <source>
        <dbReference type="PROSITE" id="PS50850"/>
    </source>
</evidence>
<feature type="transmembrane region" description="Helical" evidence="9">
    <location>
        <begin position="240"/>
        <end position="261"/>
    </location>
</feature>
<dbReference type="EMBL" id="BOMG01000042">
    <property type="protein sequence ID" value="GID54633.1"/>
    <property type="molecule type" value="Genomic_DNA"/>
</dbReference>
<protein>
    <submittedName>
        <fullName evidence="11">Sugar efflux transporter SetB</fullName>
    </submittedName>
</protein>
<proteinExistence type="inferred from homology"/>
<feature type="transmembrane region" description="Helical" evidence="9">
    <location>
        <begin position="102"/>
        <end position="123"/>
    </location>
</feature>
<evidence type="ECO:0000256" key="3">
    <source>
        <dbReference type="ARBA" id="ARBA00022448"/>
    </source>
</evidence>
<dbReference type="Gene3D" id="1.20.1250.20">
    <property type="entry name" value="MFS general substrate transporter like domains"/>
    <property type="match status" value="2"/>
</dbReference>
<dbReference type="PANTHER" id="PTHR23535:SF2">
    <property type="entry name" value="SUGAR EFFLUX TRANSPORTER A-RELATED"/>
    <property type="match status" value="1"/>
</dbReference>
<dbReference type="PANTHER" id="PTHR23535">
    <property type="entry name" value="SUGAR EFFLUX TRANSPORTER A-RELATED"/>
    <property type="match status" value="1"/>
</dbReference>
<feature type="transmembrane region" description="Helical" evidence="9">
    <location>
        <begin position="203"/>
        <end position="220"/>
    </location>
</feature>
<comment type="subcellular location">
    <subcellularLocation>
        <location evidence="1">Cell membrane</location>
        <topology evidence="1">Multi-pass membrane protein</topology>
    </subcellularLocation>
</comment>
<dbReference type="RefSeq" id="WP_203795726.1">
    <property type="nucleotide sequence ID" value="NZ_BAAAQE010000036.1"/>
</dbReference>
<comment type="similarity">
    <text evidence="2">Belongs to the major facilitator superfamily. Set transporter family.</text>
</comment>
<name>A0ABQ3X890_9ACTN</name>
<evidence type="ECO:0000256" key="9">
    <source>
        <dbReference type="SAM" id="Phobius"/>
    </source>
</evidence>
<feature type="transmembrane region" description="Helical" evidence="9">
    <location>
        <begin position="42"/>
        <end position="64"/>
    </location>
</feature>
<keyword evidence="7 9" id="KW-1133">Transmembrane helix</keyword>
<keyword evidence="6 9" id="KW-0812">Transmembrane</keyword>
<evidence type="ECO:0000256" key="2">
    <source>
        <dbReference type="ARBA" id="ARBA00006523"/>
    </source>
</evidence>